<feature type="compositionally biased region" description="Low complexity" evidence="1">
    <location>
        <begin position="1000"/>
        <end position="1021"/>
    </location>
</feature>
<evidence type="ECO:0000313" key="3">
    <source>
        <dbReference type="EMBL" id="CAL1148035.1"/>
    </source>
</evidence>
<dbReference type="OrthoDB" id="444903at2759"/>
<evidence type="ECO:0000256" key="1">
    <source>
        <dbReference type="SAM" id="MobiDB-lite"/>
    </source>
</evidence>
<accession>A0A9P1CNH3</accession>
<name>A0A9P1CNH3_9DINO</name>
<feature type="region of interest" description="Disordered" evidence="1">
    <location>
        <begin position="896"/>
        <end position="1069"/>
    </location>
</feature>
<dbReference type="AlphaFoldDB" id="A0A9P1CNH3"/>
<evidence type="ECO:0000313" key="4">
    <source>
        <dbReference type="EMBL" id="CAL4781972.1"/>
    </source>
</evidence>
<feature type="compositionally biased region" description="Polar residues" evidence="1">
    <location>
        <begin position="1050"/>
        <end position="1059"/>
    </location>
</feature>
<evidence type="ECO:0000313" key="5">
    <source>
        <dbReference type="Proteomes" id="UP001152797"/>
    </source>
</evidence>
<dbReference type="EMBL" id="CAMXCT020001980">
    <property type="protein sequence ID" value="CAL1148035.1"/>
    <property type="molecule type" value="Genomic_DNA"/>
</dbReference>
<feature type="compositionally biased region" description="Low complexity" evidence="1">
    <location>
        <begin position="896"/>
        <end position="912"/>
    </location>
</feature>
<protein>
    <submittedName>
        <fullName evidence="4">Double-strand break repair protein MRE11A</fullName>
    </submittedName>
</protein>
<feature type="compositionally biased region" description="Basic and acidic residues" evidence="1">
    <location>
        <begin position="974"/>
        <end position="984"/>
    </location>
</feature>
<dbReference type="Proteomes" id="UP001152797">
    <property type="component" value="Unassembled WGS sequence"/>
</dbReference>
<dbReference type="EMBL" id="CAMXCT030001980">
    <property type="protein sequence ID" value="CAL4781972.1"/>
    <property type="molecule type" value="Genomic_DNA"/>
</dbReference>
<reference evidence="3" key="2">
    <citation type="submission" date="2024-04" db="EMBL/GenBank/DDBJ databases">
        <authorList>
            <person name="Chen Y."/>
            <person name="Shah S."/>
            <person name="Dougan E. K."/>
            <person name="Thang M."/>
            <person name="Chan C."/>
        </authorList>
    </citation>
    <scope>NUCLEOTIDE SEQUENCE [LARGE SCALE GENOMIC DNA]</scope>
</reference>
<organism evidence="2">
    <name type="scientific">Cladocopium goreaui</name>
    <dbReference type="NCBI Taxonomy" id="2562237"/>
    <lineage>
        <taxon>Eukaryota</taxon>
        <taxon>Sar</taxon>
        <taxon>Alveolata</taxon>
        <taxon>Dinophyceae</taxon>
        <taxon>Suessiales</taxon>
        <taxon>Symbiodiniaceae</taxon>
        <taxon>Cladocopium</taxon>
    </lineage>
</organism>
<gene>
    <name evidence="2" type="ORF">C1SCF055_LOCUS21294</name>
</gene>
<comment type="caution">
    <text evidence="2">The sequence shown here is derived from an EMBL/GenBank/DDBJ whole genome shotgun (WGS) entry which is preliminary data.</text>
</comment>
<dbReference type="EMBL" id="CAMXCT010001980">
    <property type="protein sequence ID" value="CAI3994660.1"/>
    <property type="molecule type" value="Genomic_DNA"/>
</dbReference>
<evidence type="ECO:0000313" key="2">
    <source>
        <dbReference type="EMBL" id="CAI3994660.1"/>
    </source>
</evidence>
<feature type="non-terminal residue" evidence="2">
    <location>
        <position position="1069"/>
    </location>
</feature>
<keyword evidence="5" id="KW-1185">Reference proteome</keyword>
<sequence length="1069" mass="116997">TDTYAKKYLGERAYIAAIGVVDESDCEGWRLFGDMTWCKRAFTNRVGNEQPDGQVIGLSYGIEERDLWSELVSTDYGVPTRLFDCYQNPRDSPPLSGKAVNGSSCEGVPGHCYRTPYQAFRICLGGASNQRTTRQNREFESLQMHLKSRHRLSVHLKIDTEGAEWEELEWLVSSPADMDKIRTFDMEVHIGWLSASASEERKSLSAKERIARDIGTLEALGKYFRCTGSSMEVLAEEWSKREDGGRCRPKSCPEPDAHTATGFSVIQFAISWVHPQLLKTGAKPLPPKPELPTAGAVDESQISWSCTRAHGNRGSRPGVPCLPTIKPLPYQTQTKQRTELGDRAVKAASGVLFDQECIFHMAGDSTWCLEAFPNETSSSAKFIGLSYGVGAKDLWSERISQAKVRTRLYDCEAKMAFTSVASNGTKLCNKLGPSSAPCYATPFEAYHVCVGTQHGAKGPFENIADHLSQRERLSVHMKIDMGDKSMEILEWILQSGEVEKLRTLDITLQLGASGSSIPLSERIEQDISTLEKFREVMQISGSTLESMAEQWAETAGRKCAERCEEPEAYAPGGFPLVLPFTISSLASPWPSPPCEPTRDTARSAIHLKGIREEEAYSGSGDELLLGLNAVQQRRKRCNGESLAQKTCGPTWMEKGSAAVFNGDIIASYDLKLAGHLERLNKRGGFNDHARRRRGAAKSQRVGGGMWKHDMPGPQELIFLEVNGIFQILSLYRLYRELFSYGARGKFGPRHEASKIPEIESKPPLHLSVCLIPSPLQPLAISLWVVWQILTRYYSSTGKEVVELSAAARYKALEMSLKLKKTWYQVMMVSKSRGSRHGQSGAKVQSFVHRAEPCAIERFVKEVVEATNQAVLKESRAVGEEEIRVQIQDRAETLRQQRLAAAQGGAEQGSLSGPPTERASQAKPEPAAGLVDEPIGFEDAPTAAVLGEPEAARGRGRGGRGGRGGARAGRGRGKRSADDFDDRPPKQPRNSQARPPDSQRSVAAAGAAAAASVAAASAAPAPAASPTPFLPRRAANAPAAAPADSFFGEESQASQRSQAPKRQWALKMSS</sequence>
<reference evidence="2" key="1">
    <citation type="submission" date="2022-10" db="EMBL/GenBank/DDBJ databases">
        <authorList>
            <person name="Chen Y."/>
            <person name="Dougan E. K."/>
            <person name="Chan C."/>
            <person name="Rhodes N."/>
            <person name="Thang M."/>
        </authorList>
    </citation>
    <scope>NUCLEOTIDE SEQUENCE</scope>
</reference>
<proteinExistence type="predicted"/>
<feature type="compositionally biased region" description="Low complexity" evidence="1">
    <location>
        <begin position="1029"/>
        <end position="1042"/>
    </location>
</feature>